<gene>
    <name evidence="1" type="ORF">DBV15_12752</name>
</gene>
<evidence type="ECO:0000313" key="1">
    <source>
        <dbReference type="EMBL" id="TGZ46060.1"/>
    </source>
</evidence>
<dbReference type="Proteomes" id="UP000310200">
    <property type="component" value="Unassembled WGS sequence"/>
</dbReference>
<keyword evidence="2" id="KW-1185">Reference proteome</keyword>
<dbReference type="Gene3D" id="2.40.70.10">
    <property type="entry name" value="Acid Proteases"/>
    <property type="match status" value="1"/>
</dbReference>
<dbReference type="InterPro" id="IPR021109">
    <property type="entry name" value="Peptidase_aspartic_dom_sf"/>
</dbReference>
<dbReference type="EMBL" id="QBLH01002981">
    <property type="protein sequence ID" value="TGZ46060.1"/>
    <property type="molecule type" value="Genomic_DNA"/>
</dbReference>
<name>A0A4S2KAK2_9HYME</name>
<accession>A0A4S2KAK2</accession>
<reference evidence="1 2" key="1">
    <citation type="journal article" date="2019" name="Philos. Trans. R. Soc. Lond., B, Biol. Sci.">
        <title>Ant behaviour and brain gene expression of defending hosts depend on the ecological success of the intruding social parasite.</title>
        <authorList>
            <person name="Kaur R."/>
            <person name="Stoldt M."/>
            <person name="Jongepier E."/>
            <person name="Feldmeyer B."/>
            <person name="Menzel F."/>
            <person name="Bornberg-Bauer E."/>
            <person name="Foitzik S."/>
        </authorList>
    </citation>
    <scope>NUCLEOTIDE SEQUENCE [LARGE SCALE GENOMIC DNA]</scope>
    <source>
        <tissue evidence="1">Whole body</tissue>
    </source>
</reference>
<protein>
    <submittedName>
        <fullName evidence="1">Uncharacterized protein</fullName>
    </submittedName>
</protein>
<sequence>MPTLEEFIKFLTDPKTSVTKASYTEKRGKTGIPCCNGKSEEKSTDAPVVTHSLQRPVIKETQISTTSNKEEESRGIYYAQRSASRVILSTARVYVQEKDGSRQSCRALLDPGSQSNLIIEKLARKLKLQYRSEDRAISGISQTKTTIKKVTEIQLSSAYNNFETTLKCLVLPSITEDLPQSKIDVKNIVLPKDIQLADPVFKEPGSIDLLIGAALYWKIVTDTPRNRIEGQPALQNMQLGGYISAYTQ</sequence>
<evidence type="ECO:0000313" key="2">
    <source>
        <dbReference type="Proteomes" id="UP000310200"/>
    </source>
</evidence>
<organism evidence="1 2">
    <name type="scientific">Temnothorax longispinosus</name>
    <dbReference type="NCBI Taxonomy" id="300112"/>
    <lineage>
        <taxon>Eukaryota</taxon>
        <taxon>Metazoa</taxon>
        <taxon>Ecdysozoa</taxon>
        <taxon>Arthropoda</taxon>
        <taxon>Hexapoda</taxon>
        <taxon>Insecta</taxon>
        <taxon>Pterygota</taxon>
        <taxon>Neoptera</taxon>
        <taxon>Endopterygota</taxon>
        <taxon>Hymenoptera</taxon>
        <taxon>Apocrita</taxon>
        <taxon>Aculeata</taxon>
        <taxon>Formicoidea</taxon>
        <taxon>Formicidae</taxon>
        <taxon>Myrmicinae</taxon>
        <taxon>Temnothorax</taxon>
    </lineage>
</organism>
<dbReference type="AlphaFoldDB" id="A0A4S2KAK2"/>
<dbReference type="CDD" id="cd00303">
    <property type="entry name" value="retropepsin_like"/>
    <property type="match status" value="1"/>
</dbReference>
<comment type="caution">
    <text evidence="1">The sequence shown here is derived from an EMBL/GenBank/DDBJ whole genome shotgun (WGS) entry which is preliminary data.</text>
</comment>
<dbReference type="STRING" id="300112.A0A4S2KAK2"/>
<proteinExistence type="predicted"/>